<keyword evidence="3" id="KW-1185">Reference proteome</keyword>
<dbReference type="EMBL" id="LHXL01000072">
    <property type="protein sequence ID" value="KXA88889.1"/>
    <property type="molecule type" value="Genomic_DNA"/>
</dbReference>
<organism evidence="2 3">
    <name type="scientific">candidate division MSBL1 archaeon SCGC-AAA259D14</name>
    <dbReference type="NCBI Taxonomy" id="1698261"/>
    <lineage>
        <taxon>Archaea</taxon>
        <taxon>Methanobacteriati</taxon>
        <taxon>Methanobacteriota</taxon>
        <taxon>candidate division MSBL1</taxon>
    </lineage>
</organism>
<dbReference type="Proteomes" id="UP000070589">
    <property type="component" value="Unassembled WGS sequence"/>
</dbReference>
<reference evidence="2 3" key="1">
    <citation type="journal article" date="2016" name="Sci. Rep.">
        <title>Metabolic traits of an uncultured archaeal lineage -MSBL1- from brine pools of the Red Sea.</title>
        <authorList>
            <person name="Mwirichia R."/>
            <person name="Alam I."/>
            <person name="Rashid M."/>
            <person name="Vinu M."/>
            <person name="Ba-Alawi W."/>
            <person name="Anthony Kamau A."/>
            <person name="Kamanda Ngugi D."/>
            <person name="Goker M."/>
            <person name="Klenk H.P."/>
            <person name="Bajic V."/>
            <person name="Stingl U."/>
        </authorList>
    </citation>
    <scope>NUCLEOTIDE SEQUENCE [LARGE SCALE GENOMIC DNA]</scope>
    <source>
        <strain evidence="2">SCGC-AAA259D14</strain>
    </source>
</reference>
<proteinExistence type="predicted"/>
<keyword evidence="1" id="KW-0472">Membrane</keyword>
<evidence type="ECO:0008006" key="4">
    <source>
        <dbReference type="Google" id="ProtNLM"/>
    </source>
</evidence>
<keyword evidence="1" id="KW-0812">Transmembrane</keyword>
<evidence type="ECO:0000313" key="3">
    <source>
        <dbReference type="Proteomes" id="UP000070589"/>
    </source>
</evidence>
<protein>
    <recommendedName>
        <fullName evidence="4">CBM-cenC domain-containing protein</fullName>
    </recommendedName>
</protein>
<evidence type="ECO:0000313" key="2">
    <source>
        <dbReference type="EMBL" id="KXA88889.1"/>
    </source>
</evidence>
<accession>A0A133U3X9</accession>
<comment type="caution">
    <text evidence="2">The sequence shown here is derived from an EMBL/GenBank/DDBJ whole genome shotgun (WGS) entry which is preliminary data.</text>
</comment>
<feature type="transmembrane region" description="Helical" evidence="1">
    <location>
        <begin position="7"/>
        <end position="28"/>
    </location>
</feature>
<gene>
    <name evidence="2" type="ORF">AKJ62_04240</name>
</gene>
<evidence type="ECO:0000256" key="1">
    <source>
        <dbReference type="SAM" id="Phobius"/>
    </source>
</evidence>
<name>A0A133U3X9_9EURY</name>
<keyword evidence="1" id="KW-1133">Transmembrane helix</keyword>
<dbReference type="AlphaFoldDB" id="A0A133U3X9"/>
<sequence length="209" mass="23724">MVRIKRSIYLTVLIVLAIAVGVGAYFTFRGPSGNGREFSENYHFSFENGFQNWQSNGTDLKNPPVEWSIDLSDNLTSHGETAVKFYLSNLNDAGKIWLERPFVVEPNTNYLVDISYDFASADYGDINLWTIITGVHGKPPRTADDLKFQGDTGNGADSNVGFKWMNKHYRLTIESGWKGEIYVTLGVWGTWETSRIYFIDNVRINIEET</sequence>